<dbReference type="PROSITE" id="PS50878">
    <property type="entry name" value="RT_POL"/>
    <property type="match status" value="1"/>
</dbReference>
<evidence type="ECO:0000313" key="3">
    <source>
        <dbReference type="EMBL" id="KAF7678752.1"/>
    </source>
</evidence>
<evidence type="ECO:0000256" key="1">
    <source>
        <dbReference type="SAM" id="MobiDB-lite"/>
    </source>
</evidence>
<dbReference type="Proteomes" id="UP000596902">
    <property type="component" value="Unassembled WGS sequence"/>
</dbReference>
<feature type="compositionally biased region" description="Basic residues" evidence="1">
    <location>
        <begin position="1"/>
        <end position="12"/>
    </location>
</feature>
<evidence type="ECO:0000259" key="2">
    <source>
        <dbReference type="PROSITE" id="PS50878"/>
    </source>
</evidence>
<dbReference type="CDD" id="cd01650">
    <property type="entry name" value="RT_nLTR_like"/>
    <property type="match status" value="1"/>
</dbReference>
<dbReference type="GO" id="GO:0003824">
    <property type="term" value="F:catalytic activity"/>
    <property type="evidence" value="ECO:0007669"/>
    <property type="project" value="InterPro"/>
</dbReference>
<dbReference type="InterPro" id="IPR000477">
    <property type="entry name" value="RT_dom"/>
</dbReference>
<dbReference type="AlphaFoldDB" id="A0A8H7BBZ1"/>
<dbReference type="GeneID" id="62202358"/>
<dbReference type="InterPro" id="IPR005135">
    <property type="entry name" value="Endo/exonuclease/phosphatase"/>
</dbReference>
<dbReference type="InterPro" id="IPR036691">
    <property type="entry name" value="Endo/exonu/phosph_ase_sf"/>
</dbReference>
<reference evidence="3" key="2">
    <citation type="submission" date="2020-08" db="EMBL/GenBank/DDBJ databases">
        <title>Draft Genome Sequence of Cumin Blight Pathogen Alternaria burnsii.</title>
        <authorList>
            <person name="Feng Z."/>
        </authorList>
    </citation>
    <scope>NUCLEOTIDE SEQUENCE</scope>
    <source>
        <strain evidence="3">CBS107.38</strain>
    </source>
</reference>
<feature type="domain" description="Reverse transcriptase" evidence="2">
    <location>
        <begin position="634"/>
        <end position="836"/>
    </location>
</feature>
<keyword evidence="4" id="KW-1185">Reference proteome</keyword>
<dbReference type="Pfam" id="PF00078">
    <property type="entry name" value="RVT_1"/>
    <property type="match status" value="1"/>
</dbReference>
<feature type="region of interest" description="Disordered" evidence="1">
    <location>
        <begin position="1"/>
        <end position="25"/>
    </location>
</feature>
<organism evidence="3 4">
    <name type="scientific">Alternaria burnsii</name>
    <dbReference type="NCBI Taxonomy" id="1187904"/>
    <lineage>
        <taxon>Eukaryota</taxon>
        <taxon>Fungi</taxon>
        <taxon>Dikarya</taxon>
        <taxon>Ascomycota</taxon>
        <taxon>Pezizomycotina</taxon>
        <taxon>Dothideomycetes</taxon>
        <taxon>Pleosporomycetidae</taxon>
        <taxon>Pleosporales</taxon>
        <taxon>Pleosporineae</taxon>
        <taxon>Pleosporaceae</taxon>
        <taxon>Alternaria</taxon>
        <taxon>Alternaria sect. Alternaria</taxon>
    </lineage>
</organism>
<dbReference type="PANTHER" id="PTHR19446">
    <property type="entry name" value="REVERSE TRANSCRIPTASES"/>
    <property type="match status" value="1"/>
</dbReference>
<comment type="caution">
    <text evidence="3">The sequence shown here is derived from an EMBL/GenBank/DDBJ whole genome shotgun (WGS) entry which is preliminary data.</text>
</comment>
<evidence type="ECO:0000313" key="4">
    <source>
        <dbReference type="Proteomes" id="UP000596902"/>
    </source>
</evidence>
<dbReference type="Gene3D" id="3.60.10.10">
    <property type="entry name" value="Endonuclease/exonuclease/phosphatase"/>
    <property type="match status" value="1"/>
</dbReference>
<dbReference type="SUPFAM" id="SSF56219">
    <property type="entry name" value="DNase I-like"/>
    <property type="match status" value="1"/>
</dbReference>
<reference evidence="3" key="1">
    <citation type="submission" date="2020-01" db="EMBL/GenBank/DDBJ databases">
        <authorList>
            <person name="Feng Z.H.Z."/>
        </authorList>
    </citation>
    <scope>NUCLEOTIDE SEQUENCE</scope>
    <source>
        <strain evidence="3">CBS107.38</strain>
    </source>
</reference>
<sequence length="836" mass="93987">MPYPRRTAHNSLRRTPSPTPLPPRALTAAPLSIFDFPLPSANNADNEGASSIDQNTISDTSLENFSDVYNVNMKCSRRRYNSLRDHLLRVSDNYNKADSQSEAQRPPAIICVQDPPPHIAYHKMPGYRCEYHIREHLKPADYPLLYNLSGKLTHLDKKMAKRKAKVAQFQQLTLSTINPGVRTANERAVSRLSEESTALSFKRLAELMGLRQVAFFIRNDIPKRDTRVVPHHGCNEPYAATLEVDTQSGTLCIHNMYNHDQSINIAELKDRCMQSDNDILVGDSNLHHKLWGGSTVSTAASASSLSSQLALALQETRMQTCMLPGTITYAPGLRTVSARQTSIDIVFSSMLLRPRIHDCGPIEVRGYESDHAVIRMSMDMEPSSAPPRTKKLYEEIDHAFKQDLVTQIKSFVRCPGDSILEYGAHVVRCIAGADERVPTKRTIERTKPPIPKLFAQKLEIERRALLALERKPTSENVTLFEQAKGDLDKDIAAENRKSFRKTVARTSEKLRWRHYTWARRAQTWDKPQQAPTIPVLQVDGKTFTTIEEKASLYARTIWPEVRNHTDGDPSSPILPNFHDREQLSCNQFVTEKEVLDTIQDLSDRKAPGSDQISNELLKACSKELAPILADLFTDMFKQCVHLKDFKHAITTLLLKPGKHPALPKSYRPVALLSCLGKVFEKLIANRFRYLAETHNLLPTLQFGAPGRDTTKALQAIIGPVYTGWCTKRKTTILSLDITGAFDRVNRAKLLQILVDKGIPNWLVRLTASFLSERSTTLNMLGTLSEPFWVDIGIPQGSPLPPILFLFSAGDIHSLFGKHDHIGADAKVHCFAYVDDT</sequence>
<name>A0A8H7BBZ1_9PLEO</name>
<accession>A0A8H7BBZ1</accession>
<dbReference type="RefSeq" id="XP_038788887.1">
    <property type="nucleotide sequence ID" value="XM_038929180.1"/>
</dbReference>
<proteinExistence type="predicted"/>
<protein>
    <recommendedName>
        <fullName evidence="2">Reverse transcriptase domain-containing protein</fullName>
    </recommendedName>
</protein>
<dbReference type="EMBL" id="JAAABM010000004">
    <property type="protein sequence ID" value="KAF7678752.1"/>
    <property type="molecule type" value="Genomic_DNA"/>
</dbReference>
<dbReference type="Pfam" id="PF14529">
    <property type="entry name" value="Exo_endo_phos_2"/>
    <property type="match status" value="1"/>
</dbReference>
<gene>
    <name evidence="3" type="ORF">GT037_004133</name>
</gene>